<feature type="domain" description="HTH LytTR-type" evidence="5">
    <location>
        <begin position="130"/>
        <end position="229"/>
    </location>
</feature>
<dbReference type="InterPro" id="IPR046947">
    <property type="entry name" value="LytR-like"/>
</dbReference>
<dbReference type="OrthoDB" id="9802383at2"/>
<proteinExistence type="predicted"/>
<dbReference type="Gene3D" id="2.40.50.1020">
    <property type="entry name" value="LytTr DNA-binding domain"/>
    <property type="match status" value="1"/>
</dbReference>
<evidence type="ECO:0000256" key="2">
    <source>
        <dbReference type="ARBA" id="ARBA00024867"/>
    </source>
</evidence>
<dbReference type="EMBL" id="CP023671">
    <property type="protein sequence ID" value="AYE34085.1"/>
    <property type="molecule type" value="Genomic_DNA"/>
</dbReference>
<keyword evidence="3" id="KW-0597">Phosphoprotein</keyword>
<comment type="function">
    <text evidence="2">May play the central regulatory role in sporulation. It may be an element of the effector pathway responsible for the activation of sporulation genes in response to nutritional stress. Spo0A may act in concert with spo0H (a sigma factor) to control the expression of some genes that are critical to the sporulation process.</text>
</comment>
<gene>
    <name evidence="6" type="ORF">CP523_06170</name>
    <name evidence="7" type="ORF">NH397_14455</name>
</gene>
<sequence>MYSIAICEDNSIQLDSLNNILKKFSIDENIKINIDMFSTGEDLLEHGFNSYDIIILDIKMGNLTGIEVAKIIREVNKSIKIIFLTALESHWSDGYTVNAFRYILKPLNADSFYNEIKELINELNKSKIFIPIDSNGTIKKISISDILYLEILDRKVLIHTNSDIYTSTNKLKYWNDMLSPLGFSNPHNSFLVNLNYVKELNKNNVVLCNGDTIYASQRKFKSFKKDFMNFLSRL</sequence>
<dbReference type="KEGG" id="csep:CP523_06170"/>
<evidence type="ECO:0000313" key="7">
    <source>
        <dbReference type="EMBL" id="USS00664.1"/>
    </source>
</evidence>
<dbReference type="PANTHER" id="PTHR37299:SF1">
    <property type="entry name" value="STAGE 0 SPORULATION PROTEIN A HOMOLOG"/>
    <property type="match status" value="1"/>
</dbReference>
<dbReference type="RefSeq" id="WP_066675153.1">
    <property type="nucleotide sequence ID" value="NZ_CABMIZ010000007.1"/>
</dbReference>
<accession>A0A9N7JLE7</accession>
<dbReference type="Pfam" id="PF04397">
    <property type="entry name" value="LytTR"/>
    <property type="match status" value="1"/>
</dbReference>
<dbReference type="PROSITE" id="PS50930">
    <property type="entry name" value="HTH_LYTTR"/>
    <property type="match status" value="1"/>
</dbReference>
<evidence type="ECO:0000313" key="8">
    <source>
        <dbReference type="Proteomes" id="UP000280586"/>
    </source>
</evidence>
<dbReference type="Proteomes" id="UP001055437">
    <property type="component" value="Chromosome"/>
</dbReference>
<dbReference type="GO" id="GO:0000156">
    <property type="term" value="F:phosphorelay response regulator activity"/>
    <property type="evidence" value="ECO:0007669"/>
    <property type="project" value="InterPro"/>
</dbReference>
<reference evidence="6 8" key="1">
    <citation type="submission" date="2017-09" db="EMBL/GenBank/DDBJ databases">
        <authorList>
            <person name="Thomas P."/>
            <person name="Seyboldt C."/>
        </authorList>
    </citation>
    <scope>NUCLEOTIDE SEQUENCE [LARGE SCALE GENOMIC DNA]</scope>
    <source>
        <strain evidence="6 8">DSM 7534</strain>
    </source>
</reference>
<protein>
    <recommendedName>
        <fullName evidence="1">Stage 0 sporulation protein A homolog</fullName>
    </recommendedName>
</protein>
<feature type="domain" description="Response regulatory" evidence="4">
    <location>
        <begin position="3"/>
        <end position="120"/>
    </location>
</feature>
<reference evidence="7" key="2">
    <citation type="submission" date="2022-06" db="EMBL/GenBank/DDBJ databases">
        <authorList>
            <person name="Holder M.E."/>
            <person name="Ajami N.J."/>
            <person name="Petrosino J.F."/>
        </authorList>
    </citation>
    <scope>NUCLEOTIDE SEQUENCE</scope>
    <source>
        <strain evidence="7">RMA 8861</strain>
    </source>
</reference>
<dbReference type="GeneID" id="303560257"/>
<keyword evidence="9" id="KW-1185">Reference proteome</keyword>
<dbReference type="SUPFAM" id="SSF52172">
    <property type="entry name" value="CheY-like"/>
    <property type="match status" value="1"/>
</dbReference>
<dbReference type="EMBL" id="CP099799">
    <property type="protein sequence ID" value="USS00664.1"/>
    <property type="molecule type" value="Genomic_DNA"/>
</dbReference>
<dbReference type="GO" id="GO:0003677">
    <property type="term" value="F:DNA binding"/>
    <property type="evidence" value="ECO:0007669"/>
    <property type="project" value="UniProtKB-KW"/>
</dbReference>
<name>A0A9N7JLE7_CLOSE</name>
<keyword evidence="6" id="KW-0238">DNA-binding</keyword>
<dbReference type="InterPro" id="IPR007492">
    <property type="entry name" value="LytTR_DNA-bd_dom"/>
</dbReference>
<dbReference type="SMART" id="SM00850">
    <property type="entry name" value="LytTR"/>
    <property type="match status" value="1"/>
</dbReference>
<dbReference type="Gene3D" id="3.40.50.2300">
    <property type="match status" value="1"/>
</dbReference>
<dbReference type="Proteomes" id="UP000280586">
    <property type="component" value="Chromosome"/>
</dbReference>
<evidence type="ECO:0000313" key="9">
    <source>
        <dbReference type="Proteomes" id="UP001055437"/>
    </source>
</evidence>
<evidence type="ECO:0000259" key="5">
    <source>
        <dbReference type="PROSITE" id="PS50930"/>
    </source>
</evidence>
<feature type="modified residue" description="4-aspartylphosphate" evidence="3">
    <location>
        <position position="57"/>
    </location>
</feature>
<evidence type="ECO:0000256" key="1">
    <source>
        <dbReference type="ARBA" id="ARBA00018672"/>
    </source>
</evidence>
<dbReference type="Pfam" id="PF00072">
    <property type="entry name" value="Response_reg"/>
    <property type="match status" value="1"/>
</dbReference>
<dbReference type="SMART" id="SM00448">
    <property type="entry name" value="REC"/>
    <property type="match status" value="1"/>
</dbReference>
<dbReference type="InterPro" id="IPR011006">
    <property type="entry name" value="CheY-like_superfamily"/>
</dbReference>
<organism evidence="6 8">
    <name type="scientific">Clostridium septicum</name>
    <dbReference type="NCBI Taxonomy" id="1504"/>
    <lineage>
        <taxon>Bacteria</taxon>
        <taxon>Bacillati</taxon>
        <taxon>Bacillota</taxon>
        <taxon>Clostridia</taxon>
        <taxon>Eubacteriales</taxon>
        <taxon>Clostridiaceae</taxon>
        <taxon>Clostridium</taxon>
    </lineage>
</organism>
<dbReference type="InterPro" id="IPR001789">
    <property type="entry name" value="Sig_transdc_resp-reg_receiver"/>
</dbReference>
<dbReference type="PANTHER" id="PTHR37299">
    <property type="entry name" value="TRANSCRIPTIONAL REGULATOR-RELATED"/>
    <property type="match status" value="1"/>
</dbReference>
<evidence type="ECO:0000313" key="6">
    <source>
        <dbReference type="EMBL" id="AYE34085.1"/>
    </source>
</evidence>
<evidence type="ECO:0000259" key="4">
    <source>
        <dbReference type="PROSITE" id="PS50110"/>
    </source>
</evidence>
<dbReference type="PROSITE" id="PS50110">
    <property type="entry name" value="RESPONSE_REGULATORY"/>
    <property type="match status" value="1"/>
</dbReference>
<dbReference type="AlphaFoldDB" id="A0A9N7JLE7"/>
<evidence type="ECO:0000256" key="3">
    <source>
        <dbReference type="PROSITE-ProRule" id="PRU00169"/>
    </source>
</evidence>